<proteinExistence type="predicted"/>
<reference evidence="2 3" key="1">
    <citation type="journal article" date="2020" name="Biotechnol. Biofuels">
        <title>New insights from the biogas microbiome by comprehensive genome-resolved metagenomics of nearly 1600 species originating from multiple anaerobic digesters.</title>
        <authorList>
            <person name="Campanaro S."/>
            <person name="Treu L."/>
            <person name="Rodriguez-R L.M."/>
            <person name="Kovalovszki A."/>
            <person name="Ziels R.M."/>
            <person name="Maus I."/>
            <person name="Zhu X."/>
            <person name="Kougias P.G."/>
            <person name="Basile A."/>
            <person name="Luo G."/>
            <person name="Schluter A."/>
            <person name="Konstantinidis K.T."/>
            <person name="Angelidaki I."/>
        </authorList>
    </citation>
    <scope>NUCLEOTIDE SEQUENCE [LARGE SCALE GENOMIC DNA]</scope>
    <source>
        <strain evidence="2">AS04akNAM_66</strain>
    </source>
</reference>
<name>A0A7V6P8F5_9HYPH</name>
<comment type="caution">
    <text evidence="2">The sequence shown here is derived from an EMBL/GenBank/DDBJ whole genome shotgun (WGS) entry which is preliminary data.</text>
</comment>
<dbReference type="AlphaFoldDB" id="A0A7V6P8F5"/>
<gene>
    <name evidence="2" type="ORF">GXX48_01075</name>
</gene>
<organism evidence="2 3">
    <name type="scientific">Brucella intermedia</name>
    <dbReference type="NCBI Taxonomy" id="94625"/>
    <lineage>
        <taxon>Bacteria</taxon>
        <taxon>Pseudomonadati</taxon>
        <taxon>Pseudomonadota</taxon>
        <taxon>Alphaproteobacteria</taxon>
        <taxon>Hyphomicrobiales</taxon>
        <taxon>Brucellaceae</taxon>
        <taxon>Brucella/Ochrobactrum group</taxon>
        <taxon>Brucella</taxon>
    </lineage>
</organism>
<sequence>MENQLVDKPTLINRALVLHLGESAIYSIDAEDDLSGSCDAAWDATIAHCFGLHDWTFARRTQKLDRLADRPENGWAYGFALPGDRIGPPQKLLRSIQPETPLRDYTLEAGNVYANEPSVWGRCKVLVDPEYWPIDWRVAFVIALGAALAKPVSEDGDLEQTLRVEAFGTPSQEGTGGAFGRLIAQDRAAAPMPRSPWSDDPLTSARWG</sequence>
<protein>
    <submittedName>
        <fullName evidence="2">Uncharacterized protein</fullName>
    </submittedName>
</protein>
<dbReference type="Proteomes" id="UP000551563">
    <property type="component" value="Unassembled WGS sequence"/>
</dbReference>
<feature type="region of interest" description="Disordered" evidence="1">
    <location>
        <begin position="185"/>
        <end position="208"/>
    </location>
</feature>
<evidence type="ECO:0000313" key="3">
    <source>
        <dbReference type="Proteomes" id="UP000551563"/>
    </source>
</evidence>
<accession>A0A7V6P8F5</accession>
<dbReference type="EMBL" id="DUMN01000032">
    <property type="protein sequence ID" value="HHV66228.1"/>
    <property type="molecule type" value="Genomic_DNA"/>
</dbReference>
<evidence type="ECO:0000313" key="2">
    <source>
        <dbReference type="EMBL" id="HHV66228.1"/>
    </source>
</evidence>
<evidence type="ECO:0000256" key="1">
    <source>
        <dbReference type="SAM" id="MobiDB-lite"/>
    </source>
</evidence>